<dbReference type="Pfam" id="PF08323">
    <property type="entry name" value="Glyco_transf_5"/>
    <property type="match status" value="1"/>
</dbReference>
<dbReference type="AlphaFoldDB" id="W9QWY1"/>
<evidence type="ECO:0000256" key="10">
    <source>
        <dbReference type="SAM" id="MobiDB-lite"/>
    </source>
</evidence>
<dbReference type="GO" id="GO:0009011">
    <property type="term" value="F:alpha-1,4-glucan glucosyltransferase (ADP-glucose donor) activity"/>
    <property type="evidence" value="ECO:0007669"/>
    <property type="project" value="UniProtKB-EC"/>
</dbReference>
<dbReference type="OrthoDB" id="2018403at2759"/>
<keyword evidence="8" id="KW-0809">Transit peptide</keyword>
<evidence type="ECO:0000256" key="9">
    <source>
        <dbReference type="SAM" id="Coils"/>
    </source>
</evidence>
<organism evidence="13 14">
    <name type="scientific">Morus notabilis</name>
    <dbReference type="NCBI Taxonomy" id="981085"/>
    <lineage>
        <taxon>Eukaryota</taxon>
        <taxon>Viridiplantae</taxon>
        <taxon>Streptophyta</taxon>
        <taxon>Embryophyta</taxon>
        <taxon>Tracheophyta</taxon>
        <taxon>Spermatophyta</taxon>
        <taxon>Magnoliopsida</taxon>
        <taxon>eudicotyledons</taxon>
        <taxon>Gunneridae</taxon>
        <taxon>Pentapetalae</taxon>
        <taxon>rosids</taxon>
        <taxon>fabids</taxon>
        <taxon>Rosales</taxon>
        <taxon>Moraceae</taxon>
        <taxon>Moreae</taxon>
        <taxon>Morus</taxon>
    </lineage>
</organism>
<dbReference type="eggNOG" id="ENOG502QQTU">
    <property type="taxonomic scope" value="Eukaryota"/>
</dbReference>
<dbReference type="GO" id="GO:0019252">
    <property type="term" value="P:starch biosynthetic process"/>
    <property type="evidence" value="ECO:0007669"/>
    <property type="project" value="UniProtKB-UniPathway"/>
</dbReference>
<dbReference type="InterPro" id="IPR013534">
    <property type="entry name" value="Starch_synth_cat_dom"/>
</dbReference>
<comment type="pathway">
    <text evidence="2">Glycan biosynthesis; starch biosynthesis.</text>
</comment>
<dbReference type="GO" id="GO:0004373">
    <property type="term" value="F:alpha-1,4-glucan glucosyltransferase (UDP-glucose donor) activity"/>
    <property type="evidence" value="ECO:0007669"/>
    <property type="project" value="InterPro"/>
</dbReference>
<evidence type="ECO:0000256" key="3">
    <source>
        <dbReference type="ARBA" id="ARBA00010281"/>
    </source>
</evidence>
<feature type="compositionally biased region" description="Polar residues" evidence="10">
    <location>
        <begin position="75"/>
        <end position="95"/>
    </location>
</feature>
<evidence type="ECO:0000313" key="13">
    <source>
        <dbReference type="EMBL" id="EXB45761.1"/>
    </source>
</evidence>
<dbReference type="CDD" id="cd03791">
    <property type="entry name" value="GT5_Glycogen_synthase_DULL1-like"/>
    <property type="match status" value="1"/>
</dbReference>
<evidence type="ECO:0000256" key="4">
    <source>
        <dbReference type="ARBA" id="ARBA00012588"/>
    </source>
</evidence>
<dbReference type="HAMAP" id="MF_00484">
    <property type="entry name" value="Glycogen_synth"/>
    <property type="match status" value="1"/>
</dbReference>
<name>W9QWY1_9ROSA</name>
<dbReference type="NCBIfam" id="TIGR02095">
    <property type="entry name" value="glgA"/>
    <property type="match status" value="1"/>
</dbReference>
<keyword evidence="14" id="KW-1185">Reference proteome</keyword>
<keyword evidence="9" id="KW-0175">Coiled coil</keyword>
<dbReference type="STRING" id="981085.W9QWY1"/>
<dbReference type="FunFam" id="3.40.50.2000:FF:000260">
    <property type="entry name" value="Starch synthase, chloroplastic/amyloplastic"/>
    <property type="match status" value="1"/>
</dbReference>
<evidence type="ECO:0000256" key="7">
    <source>
        <dbReference type="ARBA" id="ARBA00022922"/>
    </source>
</evidence>
<feature type="region of interest" description="Disordered" evidence="10">
    <location>
        <begin position="215"/>
        <end position="236"/>
    </location>
</feature>
<dbReference type="Gene3D" id="3.40.50.2000">
    <property type="entry name" value="Glycogen Phosphorylase B"/>
    <property type="match status" value="2"/>
</dbReference>
<proteinExistence type="inferred from homology"/>
<keyword evidence="5" id="KW-0328">Glycosyltransferase</keyword>
<evidence type="ECO:0000259" key="11">
    <source>
        <dbReference type="Pfam" id="PF00534"/>
    </source>
</evidence>
<dbReference type="SUPFAM" id="SSF53756">
    <property type="entry name" value="UDP-Glycosyltransferase/glycogen phosphorylase"/>
    <property type="match status" value="1"/>
</dbReference>
<evidence type="ECO:0000256" key="1">
    <source>
        <dbReference type="ARBA" id="ARBA00001478"/>
    </source>
</evidence>
<reference evidence="14" key="1">
    <citation type="submission" date="2013-01" db="EMBL/GenBank/DDBJ databases">
        <title>Draft Genome Sequence of a Mulberry Tree, Morus notabilis C.K. Schneid.</title>
        <authorList>
            <person name="He N."/>
            <person name="Zhao S."/>
        </authorList>
    </citation>
    <scope>NUCLEOTIDE SEQUENCE</scope>
</reference>
<gene>
    <name evidence="13" type="ORF">L484_003845</name>
</gene>
<protein>
    <recommendedName>
        <fullName evidence="4">starch synthase</fullName>
        <ecNumber evidence="4">2.4.1.21</ecNumber>
    </recommendedName>
</protein>
<accession>W9QWY1</accession>
<feature type="region of interest" description="Disordered" evidence="10">
    <location>
        <begin position="44"/>
        <end position="102"/>
    </location>
</feature>
<evidence type="ECO:0000259" key="12">
    <source>
        <dbReference type="Pfam" id="PF08323"/>
    </source>
</evidence>
<evidence type="ECO:0000256" key="5">
    <source>
        <dbReference type="ARBA" id="ARBA00022676"/>
    </source>
</evidence>
<dbReference type="PROSITE" id="PS51257">
    <property type="entry name" value="PROKAR_LIPOPROTEIN"/>
    <property type="match status" value="1"/>
</dbReference>
<dbReference type="UniPathway" id="UPA00152"/>
<dbReference type="EMBL" id="KE343919">
    <property type="protein sequence ID" value="EXB45761.1"/>
    <property type="molecule type" value="Genomic_DNA"/>
</dbReference>
<keyword evidence="7" id="KW-0750">Starch biosynthesis</keyword>
<sequence>MAVKLSTWFVSQGVSGLSCNRSSNGNLPFPSSHRLFTASCKMRQRNLSSPNKRQQLKKAAQEPLTNGSFEPDSEIPSTPSSPILNQESMSNNDVPNGTDMERDDAKDLSSLVLSGEAKSLAKSVDSAERLSGMQLEDLIGMIRNAEENILLLNEARVRALKDLEKILFEKEALQGEINALEMRLAETDARIKVAAQEKIDVELLEGQLEKLQKELTNRGNTEKQNGKLKEETSHPHESAISLSVELDSLRSENLSLKNDIEMLKEELSHVKNTDERVVMLEKERASLESALKELESKLSASQEDVSKLSTLKVEYKGLLQKVENLQVLLDKATKQADQAITVLQQSKELRKKVDKLEESIEEANTYKRSSQKLQQYNDLMQQKIKLMEGRLQKSDEEIHSYVQLYQESVHEFQNTLNSMKEESKKRALDEPVDDMPWEFWSRLLLIIDGWLLEKKISAKDAKLLREMVWKREGRIHDAYIACKEKNERDAIATFLRLTLSRTSSGLHVVHIAAEMAPVAKVGGLGDVVTGLGKSLQKRGHLVEIVLPKYDCMQSDLICDFRDLDTVIESYFDGRLFKNKVWVGTVEGLPVYFIEPLHPDKFFWRGQFYGEHDDFKRFSYFSRAALELLLQAGKRPDIIHCHDWQTAFVAPLYWDLYAPEGLNSARICFTCHNFEYQGAAHASQLASCGLDVEQLNRPDRMQDNSASDRVNPVKGAVVFSNIVTTVSPTYAQEVRTAEGGRGLHSTLNFHSKKFIGVLNGIDTDAWDPATDDSLKVQYNANDLQGKAENKEALRKILGLSSADVRKPLVGSITRLVPQKGVHLIRHAIYRTLEMGGQFVLLGSSPVPHIQREFEGIANQFQNHDDIRLILKYDESLSHSIYAASDMFIIPSLFEPCGLTQMIAMRYGSIPIARKTGGLHDSVFDVDDDTVPVRFRNGFTFLNPDEQAVNQALDRAIKLYMNDPESWKQLVQNVMNLDFSWESSASQYEELYSKAVSRARLANRS</sequence>
<dbReference type="InterPro" id="IPR011835">
    <property type="entry name" value="GS/SS"/>
</dbReference>
<feature type="domain" description="Glycosyl transferase family 1" evidence="11">
    <location>
        <begin position="802"/>
        <end position="966"/>
    </location>
</feature>
<dbReference type="KEGG" id="mnt:21387368"/>
<dbReference type="PANTHER" id="PTHR46083:SF2">
    <property type="entry name" value="STARCH SYNTHASE 4, CHLOROPLASTIC_AMYLOPLASTIC-RELATED"/>
    <property type="match status" value="1"/>
</dbReference>
<keyword evidence="6" id="KW-0808">Transferase</keyword>
<comment type="catalytic activity">
    <reaction evidence="1">
        <text>[(1-&gt;4)-alpha-D-glucosyl](n) + ADP-alpha-D-glucose = [(1-&gt;4)-alpha-D-glucosyl](n+1) + ADP + H(+)</text>
        <dbReference type="Rhea" id="RHEA:18189"/>
        <dbReference type="Rhea" id="RHEA-COMP:9584"/>
        <dbReference type="Rhea" id="RHEA-COMP:9587"/>
        <dbReference type="ChEBI" id="CHEBI:15378"/>
        <dbReference type="ChEBI" id="CHEBI:15444"/>
        <dbReference type="ChEBI" id="CHEBI:57498"/>
        <dbReference type="ChEBI" id="CHEBI:456216"/>
        <dbReference type="EC" id="2.4.1.21"/>
    </reaction>
</comment>
<dbReference type="PANTHER" id="PTHR46083">
    <property type="match status" value="1"/>
</dbReference>
<evidence type="ECO:0000256" key="2">
    <source>
        <dbReference type="ARBA" id="ARBA00004727"/>
    </source>
</evidence>
<evidence type="ECO:0000313" key="14">
    <source>
        <dbReference type="Proteomes" id="UP000030645"/>
    </source>
</evidence>
<comment type="similarity">
    <text evidence="3">Belongs to the glycosyltransferase 1 family. Bacterial/plant glycogen synthase subfamily.</text>
</comment>
<evidence type="ECO:0000256" key="8">
    <source>
        <dbReference type="ARBA" id="ARBA00022946"/>
    </source>
</evidence>
<feature type="coiled-coil region" evidence="9">
    <location>
        <begin position="246"/>
        <end position="422"/>
    </location>
</feature>
<dbReference type="Pfam" id="PF00534">
    <property type="entry name" value="Glycos_transf_1"/>
    <property type="match status" value="1"/>
</dbReference>
<feature type="domain" description="Starch synthase catalytic" evidence="12">
    <location>
        <begin position="507"/>
        <end position="747"/>
    </location>
</feature>
<dbReference type="EC" id="2.4.1.21" evidence="4"/>
<dbReference type="Proteomes" id="UP000030645">
    <property type="component" value="Unassembled WGS sequence"/>
</dbReference>
<dbReference type="InterPro" id="IPR001296">
    <property type="entry name" value="Glyco_trans_1"/>
</dbReference>
<evidence type="ECO:0000256" key="6">
    <source>
        <dbReference type="ARBA" id="ARBA00022679"/>
    </source>
</evidence>
<dbReference type="NCBIfam" id="NF001905">
    <property type="entry name" value="PRK00654.2-4"/>
    <property type="match status" value="1"/>
</dbReference>